<dbReference type="InterPro" id="IPR036236">
    <property type="entry name" value="Znf_C2H2_sf"/>
</dbReference>
<dbReference type="PANTHER" id="PTHR16515">
    <property type="entry name" value="PR DOMAIN ZINC FINGER PROTEIN"/>
    <property type="match status" value="1"/>
</dbReference>
<proteinExistence type="predicted"/>
<dbReference type="EMBL" id="CACRXK020003716">
    <property type="protein sequence ID" value="CAB3999962.1"/>
    <property type="molecule type" value="Genomic_DNA"/>
</dbReference>
<evidence type="ECO:0000313" key="7">
    <source>
        <dbReference type="Proteomes" id="UP001152795"/>
    </source>
</evidence>
<sequence length="442" mass="49278">MTMYLTPGLDNPNPSKNEDTLPELRDPHIARHVEHTDVFSEVDGPNSSTSLTNLDRINSNGSSFNGFANGLNSLSPMNGMMNGFGNAMSHFPFLPNLANDPFAKFNLGSTLSNDTLSPQKSSPQQQFLSNHVEANHPSLQPPDLQKCDENDSEIPSEPPSLTPLVPSSFGSFSSESFSMNKELHRTGNLHSPGFQNQFSSNLNGLKPLDALATPTSSTDRLNLSDFNNLNYKLSPDANFPPHQMDMFNSSVFLPPRTQVQNTAPMPPFYKPPYQGFQGMSPYNNQPSVNPMLFNEQNMNIGNRFGAPSSQVPPELTNMGPSSSMSHDQFGVMKQSSKHGQNEDVLNELNSKKVNNKGYLCELCGKIYTRKYGLKIHMRIHTGYKPLKCKYCQKRFGDPSNMAKHIRLHAVGDTPYKCQYCGKVLVRRRDLDRHIKSRHPNGR</sequence>
<dbReference type="OrthoDB" id="9998363at2759"/>
<accession>A0A7D9I871</accession>
<evidence type="ECO:0000313" key="6">
    <source>
        <dbReference type="EMBL" id="CAB3999962.1"/>
    </source>
</evidence>
<dbReference type="GO" id="GO:0008270">
    <property type="term" value="F:zinc ion binding"/>
    <property type="evidence" value="ECO:0007669"/>
    <property type="project" value="UniProtKB-KW"/>
</dbReference>
<evidence type="ECO:0000256" key="3">
    <source>
        <dbReference type="ARBA" id="ARBA00022771"/>
    </source>
</evidence>
<evidence type="ECO:0000256" key="1">
    <source>
        <dbReference type="ARBA" id="ARBA00022723"/>
    </source>
</evidence>
<evidence type="ECO:0000256" key="2">
    <source>
        <dbReference type="ARBA" id="ARBA00022737"/>
    </source>
</evidence>
<dbReference type="SMART" id="SM00355">
    <property type="entry name" value="ZnF_C2H2"/>
    <property type="match status" value="3"/>
</dbReference>
<name>A0A7D9I871_PARCT</name>
<dbReference type="GO" id="GO:1990837">
    <property type="term" value="F:sequence-specific double-stranded DNA binding"/>
    <property type="evidence" value="ECO:0007669"/>
    <property type="project" value="UniProtKB-ARBA"/>
</dbReference>
<dbReference type="AlphaFoldDB" id="A0A7D9I871"/>
<dbReference type="PROSITE" id="PS00028">
    <property type="entry name" value="ZINC_FINGER_C2H2_1"/>
    <property type="match status" value="3"/>
</dbReference>
<dbReference type="GO" id="GO:0010468">
    <property type="term" value="P:regulation of gene expression"/>
    <property type="evidence" value="ECO:0007669"/>
    <property type="project" value="TreeGrafter"/>
</dbReference>
<feature type="region of interest" description="Disordered" evidence="5">
    <location>
        <begin position="1"/>
        <end position="22"/>
    </location>
</feature>
<organism evidence="6 7">
    <name type="scientific">Paramuricea clavata</name>
    <name type="common">Red gorgonian</name>
    <name type="synonym">Violescent sea-whip</name>
    <dbReference type="NCBI Taxonomy" id="317549"/>
    <lineage>
        <taxon>Eukaryota</taxon>
        <taxon>Metazoa</taxon>
        <taxon>Cnidaria</taxon>
        <taxon>Anthozoa</taxon>
        <taxon>Octocorallia</taxon>
        <taxon>Malacalcyonacea</taxon>
        <taxon>Plexauridae</taxon>
        <taxon>Paramuricea</taxon>
    </lineage>
</organism>
<keyword evidence="2" id="KW-0677">Repeat</keyword>
<dbReference type="InterPro" id="IPR013087">
    <property type="entry name" value="Znf_C2H2_type"/>
</dbReference>
<gene>
    <name evidence="6" type="ORF">PACLA_8A067241</name>
</gene>
<keyword evidence="3" id="KW-0863">Zinc-finger</keyword>
<dbReference type="GO" id="GO:0005634">
    <property type="term" value="C:nucleus"/>
    <property type="evidence" value="ECO:0007669"/>
    <property type="project" value="TreeGrafter"/>
</dbReference>
<dbReference type="Gene3D" id="3.30.160.60">
    <property type="entry name" value="Classic Zinc Finger"/>
    <property type="match status" value="3"/>
</dbReference>
<protein>
    <submittedName>
        <fullName evidence="6">PR domain zinc finger 13</fullName>
    </submittedName>
</protein>
<dbReference type="FunFam" id="3.30.160.60:FF:000616">
    <property type="entry name" value="PR domain zinc finger protein 13"/>
    <property type="match status" value="1"/>
</dbReference>
<reference evidence="6" key="1">
    <citation type="submission" date="2020-04" db="EMBL/GenBank/DDBJ databases">
        <authorList>
            <person name="Alioto T."/>
            <person name="Alioto T."/>
            <person name="Gomez Garrido J."/>
        </authorList>
    </citation>
    <scope>NUCLEOTIDE SEQUENCE</scope>
    <source>
        <strain evidence="6">A484AB</strain>
    </source>
</reference>
<comment type="caution">
    <text evidence="6">The sequence shown here is derived from an EMBL/GenBank/DDBJ whole genome shotgun (WGS) entry which is preliminary data.</text>
</comment>
<keyword evidence="4" id="KW-0862">Zinc</keyword>
<dbReference type="FunFam" id="3.30.160.60:FF:000303">
    <property type="entry name" value="Zinc finger protein 41"/>
    <property type="match status" value="1"/>
</dbReference>
<keyword evidence="7" id="KW-1185">Reference proteome</keyword>
<dbReference type="PROSITE" id="PS50157">
    <property type="entry name" value="ZINC_FINGER_C2H2_2"/>
    <property type="match status" value="3"/>
</dbReference>
<dbReference type="Proteomes" id="UP001152795">
    <property type="component" value="Unassembled WGS sequence"/>
</dbReference>
<dbReference type="SUPFAM" id="SSF57667">
    <property type="entry name" value="beta-beta-alpha zinc fingers"/>
    <property type="match status" value="2"/>
</dbReference>
<dbReference type="PANTHER" id="PTHR16515:SF21">
    <property type="entry name" value="PR DOMAIN ZINC FINGER PROTEIN 13"/>
    <property type="match status" value="1"/>
</dbReference>
<evidence type="ECO:0000256" key="4">
    <source>
        <dbReference type="ARBA" id="ARBA00022833"/>
    </source>
</evidence>
<keyword evidence="1" id="KW-0479">Metal-binding</keyword>
<evidence type="ECO:0000256" key="5">
    <source>
        <dbReference type="SAM" id="MobiDB-lite"/>
    </source>
</evidence>
<dbReference type="Pfam" id="PF00096">
    <property type="entry name" value="zf-C2H2"/>
    <property type="match status" value="3"/>
</dbReference>
<feature type="region of interest" description="Disordered" evidence="5">
    <location>
        <begin position="134"/>
        <end position="165"/>
    </location>
</feature>
<dbReference type="InterPro" id="IPR050331">
    <property type="entry name" value="Zinc_finger"/>
</dbReference>